<gene>
    <name evidence="1" type="ORF">HH195_11755</name>
</gene>
<keyword evidence="1" id="KW-0614">Plasmid</keyword>
<organism evidence="1 2">
    <name type="scientific">Candidatus Sarcina troglodytae</name>
    <dbReference type="NCBI Taxonomy" id="2726954"/>
    <lineage>
        <taxon>Bacteria</taxon>
        <taxon>Bacillati</taxon>
        <taxon>Bacillota</taxon>
        <taxon>Clostridia</taxon>
        <taxon>Eubacteriales</taxon>
        <taxon>Clostridiaceae</taxon>
        <taxon>Sarcina</taxon>
    </lineage>
</organism>
<evidence type="ECO:0000313" key="1">
    <source>
        <dbReference type="EMBL" id="QPJ86636.1"/>
    </source>
</evidence>
<accession>A0ACD1BGG1</accession>
<name>A0ACD1BGG1_9CLOT</name>
<protein>
    <submittedName>
        <fullName evidence="1">Uncharacterized protein</fullName>
    </submittedName>
</protein>
<sequence length="135" mass="14975">MSDIKIITGLEDVLIAFKEGNTYGENYIFDTAKTAVASVNRKTEYISTATRKIAVNDKIEDIDLELEIYSINTTALARLQGATIDANGGYIIRKDNKSSRCAVSLIRTDNFGNREFITYYNCLVTLNTLDAETTG</sequence>
<keyword evidence="2" id="KW-1185">Reference proteome</keyword>
<dbReference type="Proteomes" id="UP000594603">
    <property type="component" value="Plasmid p1"/>
</dbReference>
<geneLocation type="plasmid" evidence="1 2">
    <name>p1</name>
</geneLocation>
<proteinExistence type="predicted"/>
<reference evidence="1" key="1">
    <citation type="submission" date="2020-04" db="EMBL/GenBank/DDBJ databases">
        <title>A novel bacterium ('Candidatus Sarcina troglodytae' sp. nov.) linked to a protracted, uniformly lethal epizootic among sanctuary western chimpanzees (Pan troglodytes verus) in Sierra Leone.</title>
        <authorList>
            <person name="Owens L.A."/>
            <person name="Colitti B."/>
            <person name="Hirji I."/>
            <person name="Pizaro A."/>
            <person name="Jaffe J.E."/>
            <person name="Moittie S."/>
            <person name="Bishop-Lilly K.A."/>
            <person name="Estrella L.A."/>
            <person name="Voegtly L.J."/>
            <person name="Kuhn J.H."/>
            <person name="Suen G."/>
            <person name="Deblois C.L."/>
            <person name="Dunn C."/>
            <person name="Juan-Salles C."/>
            <person name="Goldberg T.L."/>
        </authorList>
    </citation>
    <scope>NUCLEOTIDE SEQUENCE</scope>
    <source>
        <strain evidence="1">JB2</strain>
    </source>
</reference>
<dbReference type="EMBL" id="CP051755">
    <property type="protein sequence ID" value="QPJ86636.1"/>
    <property type="molecule type" value="Genomic_DNA"/>
</dbReference>
<evidence type="ECO:0000313" key="2">
    <source>
        <dbReference type="Proteomes" id="UP000594603"/>
    </source>
</evidence>